<accession>D2PWI5</accession>
<dbReference type="KEGG" id="kfl:Kfla_4421"/>
<evidence type="ECO:0000313" key="2">
    <source>
        <dbReference type="EMBL" id="ADB33454.1"/>
    </source>
</evidence>
<dbReference type="EMBL" id="CP001736">
    <property type="protein sequence ID" value="ADB33454.1"/>
    <property type="molecule type" value="Genomic_DNA"/>
</dbReference>
<reference evidence="3" key="1">
    <citation type="submission" date="2009-09" db="EMBL/GenBank/DDBJ databases">
        <title>The complete genome of Kribbella flavida DSM 17836.</title>
        <authorList>
            <consortium name="US DOE Joint Genome Institute (JGI-PGF)"/>
            <person name="Lucas S."/>
            <person name="Copeland A."/>
            <person name="Lapidus A."/>
            <person name="Glavina del Rio T."/>
            <person name="Dalin E."/>
            <person name="Tice H."/>
            <person name="Bruce D."/>
            <person name="Goodwin L."/>
            <person name="Pitluck S."/>
            <person name="Kyrpides N."/>
            <person name="Mavromatis K."/>
            <person name="Ivanova N."/>
            <person name="Saunders E."/>
            <person name="Brettin T."/>
            <person name="Detter J.C."/>
            <person name="Han C."/>
            <person name="Larimer F."/>
            <person name="Land M."/>
            <person name="Hauser L."/>
            <person name="Markowitz V."/>
            <person name="Cheng J.-F."/>
            <person name="Hugenholtz P."/>
            <person name="Woyke T."/>
            <person name="Wu D."/>
            <person name="Pukall R."/>
            <person name="Klenk H.-P."/>
            <person name="Eisen J.A."/>
        </authorList>
    </citation>
    <scope>NUCLEOTIDE SEQUENCE [LARGE SCALE GENOMIC DNA]</scope>
    <source>
        <strain evidence="3">DSM 17836 / JCM 10339 / NBRC 14399</strain>
    </source>
</reference>
<organism evidence="2 3">
    <name type="scientific">Kribbella flavida (strain DSM 17836 / JCM 10339 / NBRC 14399)</name>
    <dbReference type="NCBI Taxonomy" id="479435"/>
    <lineage>
        <taxon>Bacteria</taxon>
        <taxon>Bacillati</taxon>
        <taxon>Actinomycetota</taxon>
        <taxon>Actinomycetes</taxon>
        <taxon>Propionibacteriales</taxon>
        <taxon>Kribbellaceae</taxon>
        <taxon>Kribbella</taxon>
    </lineage>
</organism>
<reference evidence="2 3" key="2">
    <citation type="journal article" date="2010" name="Stand. Genomic Sci.">
        <title>Complete genome sequence of Kribbella flavida type strain (IFO 14399).</title>
        <authorList>
            <person name="Pukall R."/>
            <person name="Lapidus A."/>
            <person name="Glavina Del Rio T."/>
            <person name="Copeland A."/>
            <person name="Tice H."/>
            <person name="Cheng J.-F."/>
            <person name="Lucas S."/>
            <person name="Chen F."/>
            <person name="Nolan M."/>
            <person name="LaButti K."/>
            <person name="Pati A."/>
            <person name="Ivanova N."/>
            <person name="Mavrommatis K."/>
            <person name="Mikhailova N."/>
            <person name="Pitluck S."/>
            <person name="Bruce D."/>
            <person name="Goodwin L."/>
            <person name="Land M."/>
            <person name="Hauser L."/>
            <person name="Chang Y.-J."/>
            <person name="Jeffries C.D."/>
            <person name="Chen A."/>
            <person name="Palaniappan K."/>
            <person name="Chain P."/>
            <person name="Rohde M."/>
            <person name="Goeker M."/>
            <person name="Bristow J."/>
            <person name="Eisen J.A."/>
            <person name="Markowitz V."/>
            <person name="Hugenholtz P."/>
            <person name="Kyrpides N.C."/>
            <person name="Klenk H.-P."/>
            <person name="Brettin T."/>
        </authorList>
    </citation>
    <scope>NUCLEOTIDE SEQUENCE [LARGE SCALE GENOMIC DNA]</scope>
    <source>
        <strain evidence="3">DSM 17836 / JCM 10339 / NBRC 14399</strain>
    </source>
</reference>
<feature type="region of interest" description="Disordered" evidence="1">
    <location>
        <begin position="52"/>
        <end position="75"/>
    </location>
</feature>
<proteinExistence type="predicted"/>
<dbReference type="HOGENOM" id="CLU_2666348_0_0_11"/>
<keyword evidence="3" id="KW-1185">Reference proteome</keyword>
<evidence type="ECO:0000313" key="3">
    <source>
        <dbReference type="Proteomes" id="UP000007967"/>
    </source>
</evidence>
<name>D2PWI5_KRIFD</name>
<protein>
    <submittedName>
        <fullName evidence="2">Uncharacterized protein</fullName>
    </submittedName>
</protein>
<dbReference type="Proteomes" id="UP000007967">
    <property type="component" value="Chromosome"/>
</dbReference>
<dbReference type="AlphaFoldDB" id="D2PWI5"/>
<gene>
    <name evidence="2" type="ordered locus">Kfla_4421</name>
</gene>
<evidence type="ECO:0000256" key="1">
    <source>
        <dbReference type="SAM" id="MobiDB-lite"/>
    </source>
</evidence>
<sequence>MPSGSFVAMPGTPPAVTEAWRQVGAVGMPQDLGQLTVLQSAFVRMPAVHTVPLGHSQRQPRRQVRSQDGMVPSTR</sequence>